<keyword evidence="2" id="KW-1185">Reference proteome</keyword>
<organism evidence="1 2">
    <name type="scientific">Rhizocola hellebori</name>
    <dbReference type="NCBI Taxonomy" id="1392758"/>
    <lineage>
        <taxon>Bacteria</taxon>
        <taxon>Bacillati</taxon>
        <taxon>Actinomycetota</taxon>
        <taxon>Actinomycetes</taxon>
        <taxon>Micromonosporales</taxon>
        <taxon>Micromonosporaceae</taxon>
        <taxon>Rhizocola</taxon>
    </lineage>
</organism>
<name>A0A8J3QJR5_9ACTN</name>
<dbReference type="Proteomes" id="UP000612899">
    <property type="component" value="Unassembled WGS sequence"/>
</dbReference>
<reference evidence="1" key="1">
    <citation type="submission" date="2021-01" db="EMBL/GenBank/DDBJ databases">
        <title>Whole genome shotgun sequence of Rhizocola hellebori NBRC 109834.</title>
        <authorList>
            <person name="Komaki H."/>
            <person name="Tamura T."/>
        </authorList>
    </citation>
    <scope>NUCLEOTIDE SEQUENCE</scope>
    <source>
        <strain evidence="1">NBRC 109834</strain>
    </source>
</reference>
<dbReference type="PANTHER" id="PTHR35399:SF2">
    <property type="entry name" value="DUF839 DOMAIN-CONTAINING PROTEIN"/>
    <property type="match status" value="1"/>
</dbReference>
<dbReference type="Pfam" id="PF05787">
    <property type="entry name" value="PhoX"/>
    <property type="match status" value="1"/>
</dbReference>
<dbReference type="InterPro" id="IPR008557">
    <property type="entry name" value="PhoX"/>
</dbReference>
<dbReference type="SUPFAM" id="SSF63829">
    <property type="entry name" value="Calcium-dependent phosphotriesterase"/>
    <property type="match status" value="1"/>
</dbReference>
<accession>A0A8J3QJR5</accession>
<proteinExistence type="predicted"/>
<evidence type="ECO:0000313" key="2">
    <source>
        <dbReference type="Proteomes" id="UP000612899"/>
    </source>
</evidence>
<comment type="caution">
    <text evidence="1">The sequence shown here is derived from an EMBL/GenBank/DDBJ whole genome shotgun (WGS) entry which is preliminary data.</text>
</comment>
<protein>
    <submittedName>
        <fullName evidence="1">Tat pathway signal protein</fullName>
    </submittedName>
</protein>
<dbReference type="EMBL" id="BONY01000128">
    <property type="protein sequence ID" value="GIH11327.1"/>
    <property type="molecule type" value="Genomic_DNA"/>
</dbReference>
<gene>
    <name evidence="1" type="ORF">Rhe02_93940</name>
</gene>
<dbReference type="RefSeq" id="WP_203915045.1">
    <property type="nucleotide sequence ID" value="NZ_BONY01000128.1"/>
</dbReference>
<dbReference type="InterPro" id="IPR006311">
    <property type="entry name" value="TAT_signal"/>
</dbReference>
<dbReference type="PANTHER" id="PTHR35399">
    <property type="entry name" value="SLR8030 PROTEIN"/>
    <property type="match status" value="1"/>
</dbReference>
<evidence type="ECO:0000313" key="1">
    <source>
        <dbReference type="EMBL" id="GIH11327.1"/>
    </source>
</evidence>
<dbReference type="PROSITE" id="PS51318">
    <property type="entry name" value="TAT"/>
    <property type="match status" value="1"/>
</dbReference>
<sequence>MDSEDISTNTSGNTSFGEVLEARLSRRGVMRTGTVVAAAGFFGAAVAAPSAVAGPADAAGPAAKHGRPPKPLLGFKAVAPNTADAITVPEGYTAKVLIPWGTPLRSNGPAWRKDASNTAAEQAQQIGMHHDGMSFFPDRGFFGSNRGLLVLNHEYVDTVLLYADGDAVITQEKVDKALAAHGVSVVAIEKRHSGWRLVDSRYNRRVTGKTPVLFSGPVSGAHPALAANGPAQGTLNNCSNGHTPWGTYVACEENWNGYFGTTQVGWTPTPEQARYGVSAAALPYRWHTVDKRFDVAENPNELNRFGWVVEIDPRDPHSPPVKRTALGRIKHEGATFTESRGRVVVYTGDDQNGEYIYKFVSSAPWRLLRAQRKSPLDHGTLYVGKFNDDGTGTWIPLVHGQGALTVANGWADQADVLIRTRRAADAVGATKLDRPEWVAVNPKNKDVYVTLTNGSGNGGAVNPRAANPYGHIIKWREAHGDNTSTSFEWDIFVLAGDPAYDATVTLGADAIFGSPDGLAFDDDGRMWIETDISNSVQNKVGSYDHIGNNQMLVADPNTGEIRRFLVGPRGAEITGWTITPDQRTIFVNVQHPGEATPFWGAAPTPATPTAVSNWPDFDPTGRPRSATVVITKNDGGIIGS</sequence>
<dbReference type="AlphaFoldDB" id="A0A8J3QJR5"/>